<protein>
    <submittedName>
        <fullName evidence="2">Uncharacterized protein</fullName>
    </submittedName>
</protein>
<dbReference type="PATRIC" id="fig|616990.3.peg.1258"/>
<evidence type="ECO:0000256" key="1">
    <source>
        <dbReference type="SAM" id="MobiDB-lite"/>
    </source>
</evidence>
<evidence type="ECO:0000313" key="3">
    <source>
        <dbReference type="Proteomes" id="UP000051906"/>
    </source>
</evidence>
<reference evidence="2 3" key="1">
    <citation type="journal article" date="2015" name="Genome Announc.">
        <title>Expanding the biotechnology potential of lactobacilli through comparative genomics of 213 strains and associated genera.</title>
        <authorList>
            <person name="Sun Z."/>
            <person name="Harris H.M."/>
            <person name="McCann A."/>
            <person name="Guo C."/>
            <person name="Argimon S."/>
            <person name="Zhang W."/>
            <person name="Yang X."/>
            <person name="Jeffery I.B."/>
            <person name="Cooney J.C."/>
            <person name="Kagawa T.F."/>
            <person name="Liu W."/>
            <person name="Song Y."/>
            <person name="Salvetti E."/>
            <person name="Wrobel A."/>
            <person name="Rasinkangas P."/>
            <person name="Parkhill J."/>
            <person name="Rea M.C."/>
            <person name="O'Sullivan O."/>
            <person name="Ritari J."/>
            <person name="Douillard F.P."/>
            <person name="Paul Ross R."/>
            <person name="Yang R."/>
            <person name="Briner A.E."/>
            <person name="Felis G.E."/>
            <person name="de Vos W.M."/>
            <person name="Barrangou R."/>
            <person name="Klaenhammer T.R."/>
            <person name="Caufield P.W."/>
            <person name="Cui Y."/>
            <person name="Zhang H."/>
            <person name="O'Toole P.W."/>
        </authorList>
    </citation>
    <scope>NUCLEOTIDE SEQUENCE [LARGE SCALE GENOMIC DNA]</scope>
    <source>
        <strain evidence="2 3">DSM 22467</strain>
    </source>
</reference>
<comment type="caution">
    <text evidence="2">The sequence shown here is derived from an EMBL/GenBank/DDBJ whole genome shotgun (WGS) entry which is preliminary data.</text>
</comment>
<gene>
    <name evidence="2" type="ORF">IV54_GL001170</name>
</gene>
<dbReference type="EMBL" id="JQCA01000163">
    <property type="protein sequence ID" value="KRN97870.1"/>
    <property type="molecule type" value="Genomic_DNA"/>
</dbReference>
<dbReference type="Proteomes" id="UP000051906">
    <property type="component" value="Unassembled WGS sequence"/>
</dbReference>
<keyword evidence="3" id="KW-1185">Reference proteome</keyword>
<name>A0A0R2L7T5_9LACO</name>
<feature type="region of interest" description="Disordered" evidence="1">
    <location>
        <begin position="1"/>
        <end position="22"/>
    </location>
</feature>
<proteinExistence type="predicted"/>
<accession>A0A0R2L7T5</accession>
<dbReference type="RefSeq" id="WP_157054407.1">
    <property type="nucleotide sequence ID" value="NZ_JQCA01000163.1"/>
</dbReference>
<organism evidence="2 3">
    <name type="scientific">Levilactobacillus paucivorans</name>
    <dbReference type="NCBI Taxonomy" id="616990"/>
    <lineage>
        <taxon>Bacteria</taxon>
        <taxon>Bacillati</taxon>
        <taxon>Bacillota</taxon>
        <taxon>Bacilli</taxon>
        <taxon>Lactobacillales</taxon>
        <taxon>Lactobacillaceae</taxon>
        <taxon>Levilactobacillus</taxon>
    </lineage>
</organism>
<sequence length="51" mass="5865">MTKTQPSIPPVPIKSQDLPTPPLALTNEARVTWAMEAFRTRLRDNNWCQEN</sequence>
<dbReference type="AlphaFoldDB" id="A0A0R2L7T5"/>
<evidence type="ECO:0000313" key="2">
    <source>
        <dbReference type="EMBL" id="KRN97870.1"/>
    </source>
</evidence>